<protein>
    <submittedName>
        <fullName evidence="4">WD40 repeat domain-containing protein</fullName>
    </submittedName>
</protein>
<evidence type="ECO:0000313" key="4">
    <source>
        <dbReference type="EMBL" id="AWM42124.1"/>
    </source>
</evidence>
<dbReference type="InterPro" id="IPR015943">
    <property type="entry name" value="WD40/YVTN_repeat-like_dom_sf"/>
</dbReference>
<accession>A0A2Z3HJW7</accession>
<evidence type="ECO:0000256" key="3">
    <source>
        <dbReference type="PROSITE-ProRule" id="PRU00221"/>
    </source>
</evidence>
<dbReference type="PANTHER" id="PTHR19848">
    <property type="entry name" value="WD40 REPEAT PROTEIN"/>
    <property type="match status" value="1"/>
</dbReference>
<name>A0A2Z3HJW7_9BACT</name>
<sequence>MLTWHAHENAVTALAFGPDGRFLVSAGGDNSVRMWDPLSGVEQARIVLRHSLAMVPDRAHPLRKIFLSCGGEHVAVHRERSGLIFVDRAAFRVFATQWAATIVGPCLGPDGASVLGLVESPLMGMRKCVQYSLADGSVADLPRVVDWSARAIAFAPDGSQVAIGRQLWHWPSVDSSRGTNIDMKRYEPEDLAFSADNQHLFALVGGKIVVYGLPGGLYRTKLKGHNGRITAMALTPDGSRLWTASRDATVKCWDTHALTLDRTYTFQTGGLDCLAVSPDGNVAAVGSGQKGTITLWDLG</sequence>
<dbReference type="AlphaFoldDB" id="A0A2Z3HJW7"/>
<dbReference type="SUPFAM" id="SSF82171">
    <property type="entry name" value="DPP6 N-terminal domain-like"/>
    <property type="match status" value="1"/>
</dbReference>
<dbReference type="InterPro" id="IPR001680">
    <property type="entry name" value="WD40_rpt"/>
</dbReference>
<dbReference type="KEGG" id="gog:C1280_03795"/>
<feature type="repeat" description="WD" evidence="3">
    <location>
        <begin position="4"/>
        <end position="36"/>
    </location>
</feature>
<keyword evidence="2" id="KW-0677">Repeat</keyword>
<keyword evidence="1 3" id="KW-0853">WD repeat</keyword>
<evidence type="ECO:0000256" key="2">
    <source>
        <dbReference type="ARBA" id="ARBA00022737"/>
    </source>
</evidence>
<reference evidence="4 5" key="1">
    <citation type="submission" date="2018-01" db="EMBL/GenBank/DDBJ databases">
        <title>G. obscuriglobus.</title>
        <authorList>
            <person name="Franke J."/>
            <person name="Blomberg W."/>
            <person name="Selmecki A."/>
        </authorList>
    </citation>
    <scope>NUCLEOTIDE SEQUENCE [LARGE SCALE GENOMIC DNA]</scope>
    <source>
        <strain evidence="4 5">DSM 5831</strain>
    </source>
</reference>
<feature type="repeat" description="WD" evidence="3">
    <location>
        <begin position="222"/>
        <end position="254"/>
    </location>
</feature>
<proteinExistence type="predicted"/>
<dbReference type="InterPro" id="IPR020472">
    <property type="entry name" value="WD40_PAC1"/>
</dbReference>
<dbReference type="Pfam" id="PF00400">
    <property type="entry name" value="WD40"/>
    <property type="match status" value="3"/>
</dbReference>
<dbReference type="SMART" id="SM00320">
    <property type="entry name" value="WD40"/>
    <property type="match status" value="3"/>
</dbReference>
<dbReference type="PANTHER" id="PTHR19848:SF8">
    <property type="entry name" value="F-BOX AND WD REPEAT DOMAIN CONTAINING 7"/>
    <property type="match status" value="1"/>
</dbReference>
<gene>
    <name evidence="4" type="ORF">C1280_03795</name>
</gene>
<evidence type="ECO:0000256" key="1">
    <source>
        <dbReference type="ARBA" id="ARBA00022574"/>
    </source>
</evidence>
<dbReference type="Gene3D" id="2.130.10.10">
    <property type="entry name" value="YVTN repeat-like/Quinoprotein amine dehydrogenase"/>
    <property type="match status" value="2"/>
</dbReference>
<keyword evidence="5" id="KW-1185">Reference proteome</keyword>
<dbReference type="PRINTS" id="PR00320">
    <property type="entry name" value="GPROTEINBRPT"/>
</dbReference>
<dbReference type="Proteomes" id="UP000245802">
    <property type="component" value="Chromosome"/>
</dbReference>
<evidence type="ECO:0000313" key="5">
    <source>
        <dbReference type="Proteomes" id="UP000245802"/>
    </source>
</evidence>
<dbReference type="EMBL" id="CP025958">
    <property type="protein sequence ID" value="AWM42124.1"/>
    <property type="molecule type" value="Genomic_DNA"/>
</dbReference>
<dbReference type="PROSITE" id="PS50082">
    <property type="entry name" value="WD_REPEATS_2"/>
    <property type="match status" value="2"/>
</dbReference>
<dbReference type="PROSITE" id="PS50294">
    <property type="entry name" value="WD_REPEATS_REGION"/>
    <property type="match status" value="2"/>
</dbReference>
<organism evidence="4 5">
    <name type="scientific">Gemmata obscuriglobus</name>
    <dbReference type="NCBI Taxonomy" id="114"/>
    <lineage>
        <taxon>Bacteria</taxon>
        <taxon>Pseudomonadati</taxon>
        <taxon>Planctomycetota</taxon>
        <taxon>Planctomycetia</taxon>
        <taxon>Gemmatales</taxon>
        <taxon>Gemmataceae</taxon>
        <taxon>Gemmata</taxon>
    </lineage>
</organism>